<dbReference type="SUPFAM" id="SSF56112">
    <property type="entry name" value="Protein kinase-like (PK-like)"/>
    <property type="match status" value="1"/>
</dbReference>
<dbReference type="Gene3D" id="3.30.200.20">
    <property type="entry name" value="Phosphorylase Kinase, domain 1"/>
    <property type="match status" value="1"/>
</dbReference>
<dbReference type="PANTHER" id="PTHR44167:SF24">
    <property type="entry name" value="SERINE_THREONINE-PROTEIN KINASE CHK2"/>
    <property type="match status" value="1"/>
</dbReference>
<keyword evidence="4" id="KW-1185">Reference proteome</keyword>
<reference evidence="3" key="1">
    <citation type="submission" date="2023-03" db="EMBL/GenBank/DDBJ databases">
        <title>Massive genome expansion in bonnet fungi (Mycena s.s.) driven by repeated elements and novel gene families across ecological guilds.</title>
        <authorList>
            <consortium name="Lawrence Berkeley National Laboratory"/>
            <person name="Harder C.B."/>
            <person name="Miyauchi S."/>
            <person name="Viragh M."/>
            <person name="Kuo A."/>
            <person name="Thoen E."/>
            <person name="Andreopoulos B."/>
            <person name="Lu D."/>
            <person name="Skrede I."/>
            <person name="Drula E."/>
            <person name="Henrissat B."/>
            <person name="Morin E."/>
            <person name="Kohler A."/>
            <person name="Barry K."/>
            <person name="LaButti K."/>
            <person name="Morin E."/>
            <person name="Salamov A."/>
            <person name="Lipzen A."/>
            <person name="Mereny Z."/>
            <person name="Hegedus B."/>
            <person name="Baldrian P."/>
            <person name="Stursova M."/>
            <person name="Weitz H."/>
            <person name="Taylor A."/>
            <person name="Grigoriev I.V."/>
            <person name="Nagy L.G."/>
            <person name="Martin F."/>
            <person name="Kauserud H."/>
        </authorList>
    </citation>
    <scope>NUCLEOTIDE SEQUENCE</scope>
    <source>
        <strain evidence="3">9144</strain>
    </source>
</reference>
<dbReference type="EMBL" id="JARJCW010000010">
    <property type="protein sequence ID" value="KAJ7220358.1"/>
    <property type="molecule type" value="Genomic_DNA"/>
</dbReference>
<accession>A0AAD6YJY1</accession>
<dbReference type="SMART" id="SM00220">
    <property type="entry name" value="S_TKc"/>
    <property type="match status" value="1"/>
</dbReference>
<dbReference type="Gene3D" id="1.10.510.10">
    <property type="entry name" value="Transferase(Phosphotransferase) domain 1"/>
    <property type="match status" value="1"/>
</dbReference>
<dbReference type="InterPro" id="IPR011009">
    <property type="entry name" value="Kinase-like_dom_sf"/>
</dbReference>
<sequence>MSDTDDGWLFVGPESDDYECSQSYAPGGLCPVKLGDLIGPGTPSRYRIIFKLGFGSFSTVWLAHDSVESRNVALKIVQAKSTARSQELDVLERLRALDSTAGQEPYVIQLLDSFEHTSPNGIHQVLVTEPVVPLLAPYSPYSEFQPRVTKDVLRQTIEGLAYIHSRGVAHGDLYPANFGIAVPEIHRFEELEFWHQATYPPLRPVIPFPPHCDPHSYPPYLCGKLDLGEFLGLRAPDIIGRPLSVRIFDFGGAYVVDGSAPPRPVAPPFYAAPEVLFPQVILNKEDPLWDQRSDIWSLGVAFHDLVGAGGHFPELLFDDTLLPHYMVCICGEVPDAWRDHIDSQPSPLGRSCLAPDITEKFWDGRKKLFAQRGVEDASGLVGLMRRMLVLDPAKRPSAQELLDDPYFSCSNGTRNVVGNIHPLMRLPTSIPHGEEADFQTNSANLLTFGSTSRLL</sequence>
<keyword evidence="3" id="KW-0418">Kinase</keyword>
<dbReference type="Pfam" id="PF00069">
    <property type="entry name" value="Pkinase"/>
    <property type="match status" value="2"/>
</dbReference>
<comment type="caution">
    <text evidence="3">The sequence shown here is derived from an EMBL/GenBank/DDBJ whole genome shotgun (WGS) entry which is preliminary data.</text>
</comment>
<evidence type="ECO:0000313" key="4">
    <source>
        <dbReference type="Proteomes" id="UP001219525"/>
    </source>
</evidence>
<evidence type="ECO:0000259" key="2">
    <source>
        <dbReference type="PROSITE" id="PS50011"/>
    </source>
</evidence>
<keyword evidence="1" id="KW-0067">ATP-binding</keyword>
<feature type="binding site" evidence="1">
    <location>
        <position position="75"/>
    </location>
    <ligand>
        <name>ATP</name>
        <dbReference type="ChEBI" id="CHEBI:30616"/>
    </ligand>
</feature>
<keyword evidence="3" id="KW-0808">Transferase</keyword>
<dbReference type="GO" id="GO:0005634">
    <property type="term" value="C:nucleus"/>
    <property type="evidence" value="ECO:0007669"/>
    <property type="project" value="TreeGrafter"/>
</dbReference>
<dbReference type="GO" id="GO:0005524">
    <property type="term" value="F:ATP binding"/>
    <property type="evidence" value="ECO:0007669"/>
    <property type="project" value="UniProtKB-UniRule"/>
</dbReference>
<dbReference type="AlphaFoldDB" id="A0AAD6YJY1"/>
<feature type="domain" description="Protein kinase" evidence="2">
    <location>
        <begin position="46"/>
        <end position="407"/>
    </location>
</feature>
<dbReference type="PROSITE" id="PS50011">
    <property type="entry name" value="PROTEIN_KINASE_DOM"/>
    <property type="match status" value="1"/>
</dbReference>
<protein>
    <submittedName>
        <fullName evidence="3">Kinase-like domain-containing protein</fullName>
    </submittedName>
</protein>
<dbReference type="GO" id="GO:0044773">
    <property type="term" value="P:mitotic DNA damage checkpoint signaling"/>
    <property type="evidence" value="ECO:0007669"/>
    <property type="project" value="TreeGrafter"/>
</dbReference>
<dbReference type="GO" id="GO:0004674">
    <property type="term" value="F:protein serine/threonine kinase activity"/>
    <property type="evidence" value="ECO:0007669"/>
    <property type="project" value="TreeGrafter"/>
</dbReference>
<organism evidence="3 4">
    <name type="scientific">Mycena pura</name>
    <dbReference type="NCBI Taxonomy" id="153505"/>
    <lineage>
        <taxon>Eukaryota</taxon>
        <taxon>Fungi</taxon>
        <taxon>Dikarya</taxon>
        <taxon>Basidiomycota</taxon>
        <taxon>Agaricomycotina</taxon>
        <taxon>Agaricomycetes</taxon>
        <taxon>Agaricomycetidae</taxon>
        <taxon>Agaricales</taxon>
        <taxon>Marasmiineae</taxon>
        <taxon>Mycenaceae</taxon>
        <taxon>Mycena</taxon>
    </lineage>
</organism>
<dbReference type="InterPro" id="IPR000719">
    <property type="entry name" value="Prot_kinase_dom"/>
</dbReference>
<evidence type="ECO:0000256" key="1">
    <source>
        <dbReference type="PROSITE-ProRule" id="PRU10141"/>
    </source>
</evidence>
<dbReference type="PANTHER" id="PTHR44167">
    <property type="entry name" value="OVARIAN-SPECIFIC SERINE/THREONINE-PROTEIN KINASE LOK-RELATED"/>
    <property type="match status" value="1"/>
</dbReference>
<dbReference type="PROSITE" id="PS00107">
    <property type="entry name" value="PROTEIN_KINASE_ATP"/>
    <property type="match status" value="1"/>
</dbReference>
<dbReference type="InterPro" id="IPR017441">
    <property type="entry name" value="Protein_kinase_ATP_BS"/>
</dbReference>
<dbReference type="Proteomes" id="UP001219525">
    <property type="component" value="Unassembled WGS sequence"/>
</dbReference>
<proteinExistence type="predicted"/>
<evidence type="ECO:0000313" key="3">
    <source>
        <dbReference type="EMBL" id="KAJ7220358.1"/>
    </source>
</evidence>
<gene>
    <name evidence="3" type="ORF">GGX14DRAFT_354796</name>
</gene>
<name>A0AAD6YJY1_9AGAR</name>
<keyword evidence="1" id="KW-0547">Nucleotide-binding</keyword>